<evidence type="ECO:0000256" key="1">
    <source>
        <dbReference type="ARBA" id="ARBA00004651"/>
    </source>
</evidence>
<dbReference type="Gene3D" id="2.30.30.60">
    <property type="match status" value="1"/>
</dbReference>
<dbReference type="InterPro" id="IPR023408">
    <property type="entry name" value="MscS_beta-dom_sf"/>
</dbReference>
<dbReference type="AlphaFoldDB" id="A0A3E2B0N8"/>
<name>A0A3E2B0N8_9FIRM</name>
<sequence length="297" mass="32825">MEPLFHVLRGGGDMSTSTIDTETLENSVQTGVNQLLRGGWGEALKTILFALLLLVICLVIKAILLKLLDRGLNRFSQVEKSLHTFIRSMANILLWFITLMVVADSLGINASSLLALVSILGLAVSLSVKDSLSNLAGGLTILGTKPFKVGDYVEIGETGGTVQEIGLVYTKLTTIDNRRILMPNSLVVDAQVTNYTTEPLRRVDLTVSASYDAPVEKVKQTIQGVLKDHDKILLDPPPFARLSGYGDSAMEYTIRVWCENGDYWTVYHDLLEEIKTAFDREHISIPYPHLEVKLHQS</sequence>
<dbReference type="Pfam" id="PF21088">
    <property type="entry name" value="MS_channel_1st"/>
    <property type="match status" value="1"/>
</dbReference>
<comment type="similarity">
    <text evidence="2">Belongs to the MscS (TC 1.A.23) family.</text>
</comment>
<organism evidence="11 12">
    <name type="scientific">Evtepia gabavorous</name>
    <dbReference type="NCBI Taxonomy" id="2211183"/>
    <lineage>
        <taxon>Bacteria</taxon>
        <taxon>Bacillati</taxon>
        <taxon>Bacillota</taxon>
        <taxon>Clostridia</taxon>
        <taxon>Eubacteriales</taxon>
        <taxon>Evtepia</taxon>
    </lineage>
</organism>
<keyword evidence="12" id="KW-1185">Reference proteome</keyword>
<dbReference type="Gene3D" id="3.30.70.100">
    <property type="match status" value="1"/>
</dbReference>
<keyword evidence="5 7" id="KW-1133">Transmembrane helix</keyword>
<dbReference type="InterPro" id="IPR045275">
    <property type="entry name" value="MscS_archaea/bacteria_type"/>
</dbReference>
<accession>A0A3E2B0N8</accession>
<evidence type="ECO:0000313" key="12">
    <source>
        <dbReference type="Proteomes" id="UP000260649"/>
    </source>
</evidence>
<feature type="domain" description="Mechanosensitive ion channel transmembrane helices 2/3" evidence="10">
    <location>
        <begin position="91"/>
        <end position="126"/>
    </location>
</feature>
<comment type="caution">
    <text evidence="11">The sequence shown here is derived from an EMBL/GenBank/DDBJ whole genome shotgun (WGS) entry which is preliminary data.</text>
</comment>
<evidence type="ECO:0000256" key="5">
    <source>
        <dbReference type="ARBA" id="ARBA00022989"/>
    </source>
</evidence>
<dbReference type="OrthoDB" id="9809206at2"/>
<evidence type="ECO:0000256" key="6">
    <source>
        <dbReference type="ARBA" id="ARBA00023136"/>
    </source>
</evidence>
<comment type="subcellular location">
    <subcellularLocation>
        <location evidence="1">Cell membrane</location>
        <topology evidence="1">Multi-pass membrane protein</topology>
    </subcellularLocation>
</comment>
<evidence type="ECO:0000313" key="11">
    <source>
        <dbReference type="EMBL" id="RFT05603.1"/>
    </source>
</evidence>
<evidence type="ECO:0000256" key="3">
    <source>
        <dbReference type="ARBA" id="ARBA00022475"/>
    </source>
</evidence>
<feature type="transmembrane region" description="Helical" evidence="7">
    <location>
        <begin position="43"/>
        <end position="64"/>
    </location>
</feature>
<dbReference type="InterPro" id="IPR011066">
    <property type="entry name" value="MscS_channel_C_sf"/>
</dbReference>
<protein>
    <submittedName>
        <fullName evidence="11">Mechanosensitive ion channel family protein</fullName>
    </submittedName>
</protein>
<dbReference type="EMBL" id="QQRQ01000043">
    <property type="protein sequence ID" value="RFT05603.1"/>
    <property type="molecule type" value="Genomic_DNA"/>
</dbReference>
<dbReference type="SUPFAM" id="SSF50182">
    <property type="entry name" value="Sm-like ribonucleoproteins"/>
    <property type="match status" value="1"/>
</dbReference>
<evidence type="ECO:0000256" key="4">
    <source>
        <dbReference type="ARBA" id="ARBA00022692"/>
    </source>
</evidence>
<dbReference type="Pfam" id="PF21082">
    <property type="entry name" value="MS_channel_3rd"/>
    <property type="match status" value="1"/>
</dbReference>
<dbReference type="InterPro" id="IPR049278">
    <property type="entry name" value="MS_channel_C"/>
</dbReference>
<dbReference type="PANTHER" id="PTHR30221">
    <property type="entry name" value="SMALL-CONDUCTANCE MECHANOSENSITIVE CHANNEL"/>
    <property type="match status" value="1"/>
</dbReference>
<proteinExistence type="inferred from homology"/>
<keyword evidence="3" id="KW-1003">Cell membrane</keyword>
<dbReference type="Gene3D" id="1.10.287.1260">
    <property type="match status" value="1"/>
</dbReference>
<dbReference type="InterPro" id="IPR049142">
    <property type="entry name" value="MS_channel_1st"/>
</dbReference>
<dbReference type="Pfam" id="PF00924">
    <property type="entry name" value="MS_channel_2nd"/>
    <property type="match status" value="1"/>
</dbReference>
<dbReference type="SUPFAM" id="SSF82689">
    <property type="entry name" value="Mechanosensitive channel protein MscS (YggB), C-terminal domain"/>
    <property type="match status" value="1"/>
</dbReference>
<dbReference type="GO" id="GO:0005886">
    <property type="term" value="C:plasma membrane"/>
    <property type="evidence" value="ECO:0007669"/>
    <property type="project" value="UniProtKB-SubCell"/>
</dbReference>
<evidence type="ECO:0000259" key="8">
    <source>
        <dbReference type="Pfam" id="PF00924"/>
    </source>
</evidence>
<dbReference type="InterPro" id="IPR006685">
    <property type="entry name" value="MscS_channel_2nd"/>
</dbReference>
<evidence type="ECO:0000259" key="9">
    <source>
        <dbReference type="Pfam" id="PF21082"/>
    </source>
</evidence>
<dbReference type="GO" id="GO:0008381">
    <property type="term" value="F:mechanosensitive monoatomic ion channel activity"/>
    <property type="evidence" value="ECO:0007669"/>
    <property type="project" value="InterPro"/>
</dbReference>
<feature type="domain" description="Mechanosensitive ion channel MscS" evidence="8">
    <location>
        <begin position="130"/>
        <end position="196"/>
    </location>
</feature>
<reference evidence="11 12" key="1">
    <citation type="submission" date="2018-07" db="EMBL/GenBank/DDBJ databases">
        <title>GABA Modulating Bacteria of the Human Gut Microbiota.</title>
        <authorList>
            <person name="Strandwitz P."/>
            <person name="Kim K.H."/>
            <person name="Terekhova D."/>
            <person name="Liu J.K."/>
            <person name="Sharma A."/>
            <person name="Levering J."/>
            <person name="Mcdonald D."/>
            <person name="Dietrich D."/>
            <person name="Ramadhar T.R."/>
            <person name="Lekbua A."/>
            <person name="Mroue N."/>
            <person name="Liston C."/>
            <person name="Stewart E.J."/>
            <person name="Dubin M.J."/>
            <person name="Zengler K."/>
            <person name="Knight R."/>
            <person name="Gilbert J.A."/>
            <person name="Clardy J."/>
            <person name="Lewis K."/>
        </authorList>
    </citation>
    <scope>NUCLEOTIDE SEQUENCE [LARGE SCALE GENOMIC DNA]</scope>
    <source>
        <strain evidence="11 12">KLE1738</strain>
    </source>
</reference>
<dbReference type="InterPro" id="IPR011014">
    <property type="entry name" value="MscS_channel_TM-2"/>
</dbReference>
<evidence type="ECO:0000259" key="10">
    <source>
        <dbReference type="Pfam" id="PF21088"/>
    </source>
</evidence>
<evidence type="ECO:0000256" key="2">
    <source>
        <dbReference type="ARBA" id="ARBA00008017"/>
    </source>
</evidence>
<gene>
    <name evidence="11" type="ORF">DV520_11790</name>
</gene>
<keyword evidence="6 7" id="KW-0472">Membrane</keyword>
<keyword evidence="4 7" id="KW-0812">Transmembrane</keyword>
<dbReference type="SUPFAM" id="SSF82861">
    <property type="entry name" value="Mechanosensitive channel protein MscS (YggB), transmembrane region"/>
    <property type="match status" value="1"/>
</dbReference>
<dbReference type="PANTHER" id="PTHR30221:SF1">
    <property type="entry name" value="SMALL-CONDUCTANCE MECHANOSENSITIVE CHANNEL"/>
    <property type="match status" value="1"/>
</dbReference>
<evidence type="ECO:0000256" key="7">
    <source>
        <dbReference type="SAM" id="Phobius"/>
    </source>
</evidence>
<dbReference type="Proteomes" id="UP000260649">
    <property type="component" value="Unassembled WGS sequence"/>
</dbReference>
<feature type="domain" description="Mechanosensitive ion channel MscS C-terminal" evidence="9">
    <location>
        <begin position="203"/>
        <end position="285"/>
    </location>
</feature>
<dbReference type="InterPro" id="IPR010920">
    <property type="entry name" value="LSM_dom_sf"/>
</dbReference>